<sequence length="307" mass="36026">MKIMTLNITKQTKLDLSRLADEEAIHIWQVIWRDFNLRKKEEERLRNLQSNILTEDMKRHLLTYQSNHSNSFCIHCLQPFKFLLNSKCQCRNCKAFICKGCSWFNKNKHGWLCDKCHKSKVLRIGKLEWFHDNVFARFKQSGTAKVMMSLYKRLHEGQVSYLQEIFFFLLSQAENVEELLSLLDLEELELKLKLKKLTENISDEEKSSNENFTSDEDDANRLTDEMKPLGREEIYFATALKRKTVTSAYGSFFRNELSSVQKTTVERCTITQRKLSFYEVSSASCELSRLEDEVAMAVARVQSTHSE</sequence>
<dbReference type="InterPro" id="IPR041282">
    <property type="entry name" value="FYVE_2"/>
</dbReference>
<dbReference type="PROSITE" id="PS50916">
    <property type="entry name" value="RABBD"/>
    <property type="match status" value="1"/>
</dbReference>
<dbReference type="InterPro" id="IPR051745">
    <property type="entry name" value="Intracell_Transport_Effector"/>
</dbReference>
<dbReference type="InterPro" id="IPR013083">
    <property type="entry name" value="Znf_RING/FYVE/PHD"/>
</dbReference>
<dbReference type="PANTHER" id="PTHR14555:SF1">
    <property type="entry name" value="MELANOPHILIN"/>
    <property type="match status" value="1"/>
</dbReference>
<accession>A0AAE0V9R1</accession>
<evidence type="ECO:0000259" key="1">
    <source>
        <dbReference type="PROSITE" id="PS50916"/>
    </source>
</evidence>
<keyword evidence="3" id="KW-1185">Reference proteome</keyword>
<dbReference type="Gene3D" id="3.30.40.10">
    <property type="entry name" value="Zinc/RING finger domain, C3HC4 (zinc finger)"/>
    <property type="match status" value="1"/>
</dbReference>
<evidence type="ECO:0000313" key="3">
    <source>
        <dbReference type="Proteomes" id="UP001274896"/>
    </source>
</evidence>
<dbReference type="InterPro" id="IPR011011">
    <property type="entry name" value="Znf_FYVE_PHD"/>
</dbReference>
<dbReference type="GO" id="GO:0031267">
    <property type="term" value="F:small GTPase binding"/>
    <property type="evidence" value="ECO:0007669"/>
    <property type="project" value="InterPro"/>
</dbReference>
<organism evidence="2 3">
    <name type="scientific">Hemibagrus guttatus</name>
    <dbReference type="NCBI Taxonomy" id="175788"/>
    <lineage>
        <taxon>Eukaryota</taxon>
        <taxon>Metazoa</taxon>
        <taxon>Chordata</taxon>
        <taxon>Craniata</taxon>
        <taxon>Vertebrata</taxon>
        <taxon>Euteleostomi</taxon>
        <taxon>Actinopterygii</taxon>
        <taxon>Neopterygii</taxon>
        <taxon>Teleostei</taxon>
        <taxon>Ostariophysi</taxon>
        <taxon>Siluriformes</taxon>
        <taxon>Bagridae</taxon>
        <taxon>Hemibagrus</taxon>
    </lineage>
</organism>
<dbReference type="PANTHER" id="PTHR14555">
    <property type="entry name" value="MYELIN-ASSOCIATED OLIGODENDROCYTIC BASIC PROTEIN MOBP -RELATED"/>
    <property type="match status" value="1"/>
</dbReference>
<dbReference type="AlphaFoldDB" id="A0AAE0V9R1"/>
<feature type="domain" description="RabBD" evidence="1">
    <location>
        <begin position="13"/>
        <end position="133"/>
    </location>
</feature>
<dbReference type="SUPFAM" id="SSF57903">
    <property type="entry name" value="FYVE/PHD zinc finger"/>
    <property type="match status" value="1"/>
</dbReference>
<dbReference type="Proteomes" id="UP001274896">
    <property type="component" value="Unassembled WGS sequence"/>
</dbReference>
<proteinExistence type="predicted"/>
<protein>
    <recommendedName>
        <fullName evidence="1">RabBD domain-containing protein</fullName>
    </recommendedName>
</protein>
<dbReference type="Pfam" id="PF02318">
    <property type="entry name" value="FYVE_2"/>
    <property type="match status" value="1"/>
</dbReference>
<comment type="caution">
    <text evidence="2">The sequence shown here is derived from an EMBL/GenBank/DDBJ whole genome shotgun (WGS) entry which is preliminary data.</text>
</comment>
<reference evidence="2" key="1">
    <citation type="submission" date="2023-06" db="EMBL/GenBank/DDBJ databases">
        <title>Male Hemibagrus guttatus genome.</title>
        <authorList>
            <person name="Bian C."/>
        </authorList>
    </citation>
    <scope>NUCLEOTIDE SEQUENCE</scope>
    <source>
        <strain evidence="2">Male_cb2023</strain>
        <tissue evidence="2">Muscle</tissue>
    </source>
</reference>
<dbReference type="FunFam" id="3.30.40.10:FF:000018">
    <property type="entry name" value="Synaptotagmin-like 5, isoform CRA_a"/>
    <property type="match status" value="1"/>
</dbReference>
<dbReference type="GO" id="GO:0017022">
    <property type="term" value="F:myosin binding"/>
    <property type="evidence" value="ECO:0007669"/>
    <property type="project" value="TreeGrafter"/>
</dbReference>
<name>A0AAE0V9R1_9TELE</name>
<dbReference type="EMBL" id="JAUCMX010000006">
    <property type="protein sequence ID" value="KAK3543478.1"/>
    <property type="molecule type" value="Genomic_DNA"/>
</dbReference>
<dbReference type="GO" id="GO:0003779">
    <property type="term" value="F:actin binding"/>
    <property type="evidence" value="ECO:0007669"/>
    <property type="project" value="TreeGrafter"/>
</dbReference>
<dbReference type="InterPro" id="IPR010911">
    <property type="entry name" value="Rab_BD"/>
</dbReference>
<dbReference type="GO" id="GO:0006886">
    <property type="term" value="P:intracellular protein transport"/>
    <property type="evidence" value="ECO:0007669"/>
    <property type="project" value="InterPro"/>
</dbReference>
<dbReference type="GO" id="GO:0030864">
    <property type="term" value="C:cortical actin cytoskeleton"/>
    <property type="evidence" value="ECO:0007669"/>
    <property type="project" value="TreeGrafter"/>
</dbReference>
<evidence type="ECO:0000313" key="2">
    <source>
        <dbReference type="EMBL" id="KAK3543478.1"/>
    </source>
</evidence>
<feature type="non-terminal residue" evidence="2">
    <location>
        <position position="307"/>
    </location>
</feature>
<gene>
    <name evidence="2" type="ORF">QTP70_022067</name>
</gene>